<dbReference type="EMBL" id="GBRH01256492">
    <property type="protein sequence ID" value="JAD41403.1"/>
    <property type="molecule type" value="Transcribed_RNA"/>
</dbReference>
<sequence length="46" mass="5262">MLQSRLSVEIFSEARVGLYETHYSISKCLSHANILMKNVSSLVSRY</sequence>
<protein>
    <submittedName>
        <fullName evidence="1">Uncharacterized protein</fullName>
    </submittedName>
</protein>
<reference evidence="1" key="1">
    <citation type="submission" date="2014-09" db="EMBL/GenBank/DDBJ databases">
        <authorList>
            <person name="Magalhaes I.L.F."/>
            <person name="Oliveira U."/>
            <person name="Santos F.R."/>
            <person name="Vidigal T.H.D.A."/>
            <person name="Brescovit A.D."/>
            <person name="Santos A.J."/>
        </authorList>
    </citation>
    <scope>NUCLEOTIDE SEQUENCE</scope>
    <source>
        <tissue evidence="1">Shoot tissue taken approximately 20 cm above the soil surface</tissue>
    </source>
</reference>
<proteinExistence type="predicted"/>
<name>A0A0A8ZUN1_ARUDO</name>
<organism evidence="1">
    <name type="scientific">Arundo donax</name>
    <name type="common">Giant reed</name>
    <name type="synonym">Donax arundinaceus</name>
    <dbReference type="NCBI Taxonomy" id="35708"/>
    <lineage>
        <taxon>Eukaryota</taxon>
        <taxon>Viridiplantae</taxon>
        <taxon>Streptophyta</taxon>
        <taxon>Embryophyta</taxon>
        <taxon>Tracheophyta</taxon>
        <taxon>Spermatophyta</taxon>
        <taxon>Magnoliopsida</taxon>
        <taxon>Liliopsida</taxon>
        <taxon>Poales</taxon>
        <taxon>Poaceae</taxon>
        <taxon>PACMAD clade</taxon>
        <taxon>Arundinoideae</taxon>
        <taxon>Arundineae</taxon>
        <taxon>Arundo</taxon>
    </lineage>
</organism>
<dbReference type="AlphaFoldDB" id="A0A0A8ZUN1"/>
<accession>A0A0A8ZUN1</accession>
<reference evidence="1" key="2">
    <citation type="journal article" date="2015" name="Data Brief">
        <title>Shoot transcriptome of the giant reed, Arundo donax.</title>
        <authorList>
            <person name="Barrero R.A."/>
            <person name="Guerrero F.D."/>
            <person name="Moolhuijzen P."/>
            <person name="Goolsby J.A."/>
            <person name="Tidwell J."/>
            <person name="Bellgard S.E."/>
            <person name="Bellgard M.I."/>
        </authorList>
    </citation>
    <scope>NUCLEOTIDE SEQUENCE</scope>
    <source>
        <tissue evidence="1">Shoot tissue taken approximately 20 cm above the soil surface</tissue>
    </source>
</reference>
<evidence type="ECO:0000313" key="1">
    <source>
        <dbReference type="EMBL" id="JAD41403.1"/>
    </source>
</evidence>